<organism evidence="1 2">
    <name type="scientific">Nephila pilipes</name>
    <name type="common">Giant wood spider</name>
    <name type="synonym">Nephila maculata</name>
    <dbReference type="NCBI Taxonomy" id="299642"/>
    <lineage>
        <taxon>Eukaryota</taxon>
        <taxon>Metazoa</taxon>
        <taxon>Ecdysozoa</taxon>
        <taxon>Arthropoda</taxon>
        <taxon>Chelicerata</taxon>
        <taxon>Arachnida</taxon>
        <taxon>Araneae</taxon>
        <taxon>Araneomorphae</taxon>
        <taxon>Entelegynae</taxon>
        <taxon>Araneoidea</taxon>
        <taxon>Nephilidae</taxon>
        <taxon>Nephila</taxon>
    </lineage>
</organism>
<accession>A0A8X6NBH9</accession>
<evidence type="ECO:0000313" key="2">
    <source>
        <dbReference type="Proteomes" id="UP000887013"/>
    </source>
</evidence>
<sequence length="61" mass="6578">MTLLATVSQGAAVSDLQNGFNHLDPSEFKSHSRFKEVSSDVIHSPRSHIGSRACPILVTSN</sequence>
<dbReference type="AlphaFoldDB" id="A0A8X6NBH9"/>
<gene>
    <name evidence="1" type="ORF">NPIL_668371</name>
</gene>
<dbReference type="EMBL" id="BMAW01007551">
    <property type="protein sequence ID" value="GFT04286.1"/>
    <property type="molecule type" value="Genomic_DNA"/>
</dbReference>
<reference evidence="1" key="1">
    <citation type="submission" date="2020-08" db="EMBL/GenBank/DDBJ databases">
        <title>Multicomponent nature underlies the extraordinary mechanical properties of spider dragline silk.</title>
        <authorList>
            <person name="Kono N."/>
            <person name="Nakamura H."/>
            <person name="Mori M."/>
            <person name="Yoshida Y."/>
            <person name="Ohtoshi R."/>
            <person name="Malay A.D."/>
            <person name="Moran D.A.P."/>
            <person name="Tomita M."/>
            <person name="Numata K."/>
            <person name="Arakawa K."/>
        </authorList>
    </citation>
    <scope>NUCLEOTIDE SEQUENCE</scope>
</reference>
<proteinExistence type="predicted"/>
<protein>
    <submittedName>
        <fullName evidence="1">Uncharacterized protein</fullName>
    </submittedName>
</protein>
<comment type="caution">
    <text evidence="1">The sequence shown here is derived from an EMBL/GenBank/DDBJ whole genome shotgun (WGS) entry which is preliminary data.</text>
</comment>
<evidence type="ECO:0000313" key="1">
    <source>
        <dbReference type="EMBL" id="GFT04286.1"/>
    </source>
</evidence>
<feature type="non-terminal residue" evidence="1">
    <location>
        <position position="61"/>
    </location>
</feature>
<keyword evidence="2" id="KW-1185">Reference proteome</keyword>
<dbReference type="Proteomes" id="UP000887013">
    <property type="component" value="Unassembled WGS sequence"/>
</dbReference>
<name>A0A8X6NBH9_NEPPI</name>